<dbReference type="EMBL" id="CP133720">
    <property type="protein sequence ID" value="WMW81418.1"/>
    <property type="molecule type" value="Genomic_DNA"/>
</dbReference>
<sequence>MKQRIAIATCAELPSLFGGEKLLIPELERLGHHVSVEIWDDPEVEWAHFDVVLIRCTWDYHEKLDAFMSWLEHLKQSTCLVLNSLESLMWNLDKRYLFELQSKDVNIIPGFCLEAADQRSLTELMDAINADEVVVKPVQSAGAWRTLRIRKNQLHEQASAFEQWRHEQAFMVQKFMPEIVAEGEWSLVFFNGEYSHSLLKRAKPGDFRVQSDHGGRVEAAFATQEMRQQACRVLEALPTTPCYARVDGVWRDGQFYLMELELLEPELFLEIDAQAPRRFSVAIQSAIDQAQVE</sequence>
<keyword evidence="3" id="KW-1185">Reference proteome</keyword>
<dbReference type="RefSeq" id="WP_309482897.1">
    <property type="nucleotide sequence ID" value="NZ_CP133720.1"/>
</dbReference>
<evidence type="ECO:0000313" key="3">
    <source>
        <dbReference type="Proteomes" id="UP001181355"/>
    </source>
</evidence>
<dbReference type="PANTHER" id="PTHR39217:SF1">
    <property type="entry name" value="GLUTATHIONE SYNTHETASE"/>
    <property type="match status" value="1"/>
</dbReference>
<organism evidence="2 3">
    <name type="scientific">Undibacterium cyanobacteriorum</name>
    <dbReference type="NCBI Taxonomy" id="3073561"/>
    <lineage>
        <taxon>Bacteria</taxon>
        <taxon>Pseudomonadati</taxon>
        <taxon>Pseudomonadota</taxon>
        <taxon>Betaproteobacteria</taxon>
        <taxon>Burkholderiales</taxon>
        <taxon>Oxalobacteraceae</taxon>
        <taxon>Undibacterium</taxon>
    </lineage>
</organism>
<dbReference type="Gene3D" id="3.30.470.20">
    <property type="entry name" value="ATP-grasp fold, B domain"/>
    <property type="match status" value="1"/>
</dbReference>
<accession>A0ABY9RKP6</accession>
<evidence type="ECO:0000313" key="2">
    <source>
        <dbReference type="EMBL" id="WMW81418.1"/>
    </source>
</evidence>
<proteinExistence type="predicted"/>
<dbReference type="PANTHER" id="PTHR39217">
    <property type="match status" value="1"/>
</dbReference>
<dbReference type="InterPro" id="IPR004218">
    <property type="entry name" value="GSHS_ATP-bd"/>
</dbReference>
<dbReference type="InterPro" id="IPR053191">
    <property type="entry name" value="DcsG_Biosynth_Enzyme"/>
</dbReference>
<name>A0ABY9RKP6_9BURK</name>
<dbReference type="Proteomes" id="UP001181355">
    <property type="component" value="Chromosome"/>
</dbReference>
<dbReference type="SUPFAM" id="SSF56059">
    <property type="entry name" value="Glutathione synthetase ATP-binding domain-like"/>
    <property type="match status" value="1"/>
</dbReference>
<gene>
    <name evidence="2" type="ORF">RF679_03835</name>
</gene>
<feature type="domain" description="Prokaryotic glutathione synthetase ATP-binding" evidence="1">
    <location>
        <begin position="118"/>
        <end position="235"/>
    </location>
</feature>
<reference evidence="2" key="1">
    <citation type="submission" date="2023-09" db="EMBL/GenBank/DDBJ databases">
        <title>Undibacterium sp. 20NA77.5 isolated from freshwater.</title>
        <authorList>
            <person name="Le V."/>
            <person name="Ko S.-R."/>
            <person name="Ahn C.-Y."/>
            <person name="Oh H.-M."/>
        </authorList>
    </citation>
    <scope>NUCLEOTIDE SEQUENCE</scope>
    <source>
        <strain evidence="2">20NA77.5</strain>
    </source>
</reference>
<dbReference type="Pfam" id="PF02955">
    <property type="entry name" value="GSH-S_ATP"/>
    <property type="match status" value="1"/>
</dbReference>
<protein>
    <recommendedName>
        <fullName evidence="1">Prokaryotic glutathione synthetase ATP-binding domain-containing protein</fullName>
    </recommendedName>
</protein>
<evidence type="ECO:0000259" key="1">
    <source>
        <dbReference type="Pfam" id="PF02955"/>
    </source>
</evidence>